<dbReference type="InterPro" id="IPR029060">
    <property type="entry name" value="PIN-like_dom_sf"/>
</dbReference>
<sequence>MLVADAGAVVRVLLQLPSADEIWAAFAGHQDAVHAPELMDVEVLSVLRKLVLRGELSAGRAAEAVADLQALRVVRHRHALLLPRAWSLQANVTPYDALYVALTEMLGDAASLLTTDSRLASAAAQHSSARVVVVGP</sequence>
<protein>
    <submittedName>
        <fullName evidence="2">Uncharacterized protein</fullName>
    </submittedName>
</protein>
<dbReference type="AlphaFoldDB" id="A0AAU7B2A0"/>
<proteinExistence type="predicted"/>
<dbReference type="PANTHER" id="PTHR35901">
    <property type="entry name" value="RIBONUCLEASE VAPC3"/>
    <property type="match status" value="1"/>
</dbReference>
<dbReference type="KEGG" id="parq:DSM112329_04949"/>
<dbReference type="EMBL" id="CP114014">
    <property type="protein sequence ID" value="XAY08054.1"/>
    <property type="molecule type" value="Genomic_DNA"/>
</dbReference>
<dbReference type="SUPFAM" id="SSF88723">
    <property type="entry name" value="PIN domain-like"/>
    <property type="match status" value="1"/>
</dbReference>
<keyword evidence="1" id="KW-0460">Magnesium</keyword>
<dbReference type="PANTHER" id="PTHR35901:SF1">
    <property type="entry name" value="EXONUCLEASE VAPC9"/>
    <property type="match status" value="1"/>
</dbReference>
<dbReference type="RefSeq" id="WP_354699239.1">
    <property type="nucleotide sequence ID" value="NZ_CP114014.1"/>
</dbReference>
<evidence type="ECO:0000313" key="2">
    <source>
        <dbReference type="EMBL" id="XAY08054.1"/>
    </source>
</evidence>
<accession>A0AAU7B2A0</accession>
<dbReference type="InterPro" id="IPR051619">
    <property type="entry name" value="TypeII_TA_RNase_PINc/VapC"/>
</dbReference>
<organism evidence="2">
    <name type="scientific">Paraconexibacter sp. AEG42_29</name>
    <dbReference type="NCBI Taxonomy" id="2997339"/>
    <lineage>
        <taxon>Bacteria</taxon>
        <taxon>Bacillati</taxon>
        <taxon>Actinomycetota</taxon>
        <taxon>Thermoleophilia</taxon>
        <taxon>Solirubrobacterales</taxon>
        <taxon>Paraconexibacteraceae</taxon>
        <taxon>Paraconexibacter</taxon>
    </lineage>
</organism>
<dbReference type="Gene3D" id="3.40.50.1010">
    <property type="entry name" value="5'-nuclease"/>
    <property type="match status" value="1"/>
</dbReference>
<gene>
    <name evidence="2" type="ORF">DSM112329_04949</name>
</gene>
<evidence type="ECO:0000256" key="1">
    <source>
        <dbReference type="ARBA" id="ARBA00022842"/>
    </source>
</evidence>
<reference evidence="2" key="1">
    <citation type="submission" date="2022-12" db="EMBL/GenBank/DDBJ databases">
        <title>Paraconexibacter alkalitolerans sp. nov. and Baekduia alba sp. nov., isolated from soil and emended description of the genera Paraconexibacter (Chun et al., 2020) and Baekduia (An et al., 2020).</title>
        <authorList>
            <person name="Vieira S."/>
            <person name="Huber K.J."/>
            <person name="Geppert A."/>
            <person name="Wolf J."/>
            <person name="Neumann-Schaal M."/>
            <person name="Muesken M."/>
            <person name="Overmann J."/>
        </authorList>
    </citation>
    <scope>NUCLEOTIDE SEQUENCE</scope>
    <source>
        <strain evidence="2">AEG42_29</strain>
    </source>
</reference>
<name>A0AAU7B2A0_9ACTN</name>
<dbReference type="CDD" id="cd09873">
    <property type="entry name" value="PIN_Pae0151-like"/>
    <property type="match status" value="1"/>
</dbReference>
<dbReference type="InterPro" id="IPR044153">
    <property type="entry name" value="PIN_Pae0151-like"/>
</dbReference>